<dbReference type="OrthoDB" id="4034134at2759"/>
<dbReference type="InterPro" id="IPR038872">
    <property type="entry name" value="Put_GTT3"/>
</dbReference>
<name>A0A9P4MP83_9PEZI</name>
<dbReference type="PANTHER" id="PTHR41807:SF1">
    <property type="entry name" value="GLUTATHIONE TRANSFERASE 3"/>
    <property type="match status" value="1"/>
</dbReference>
<dbReference type="EMBL" id="ML996084">
    <property type="protein sequence ID" value="KAF2154451.1"/>
    <property type="molecule type" value="Genomic_DNA"/>
</dbReference>
<evidence type="ECO:0000313" key="4">
    <source>
        <dbReference type="Proteomes" id="UP000799439"/>
    </source>
</evidence>
<dbReference type="AlphaFoldDB" id="A0A9P4MP83"/>
<comment type="caution">
    <text evidence="3">The sequence shown here is derived from an EMBL/GenBank/DDBJ whole genome shotgun (WGS) entry which is preliminary data.</text>
</comment>
<dbReference type="PANTHER" id="PTHR41807">
    <property type="entry name" value="GLUTATHIONE TRANSFERASE 3"/>
    <property type="match status" value="1"/>
</dbReference>
<dbReference type="GO" id="GO:0016020">
    <property type="term" value="C:membrane"/>
    <property type="evidence" value="ECO:0007669"/>
    <property type="project" value="TreeGrafter"/>
</dbReference>
<evidence type="ECO:0000256" key="2">
    <source>
        <dbReference type="SAM" id="Phobius"/>
    </source>
</evidence>
<keyword evidence="2" id="KW-1133">Transmembrane helix</keyword>
<feature type="transmembrane region" description="Helical" evidence="2">
    <location>
        <begin position="276"/>
        <end position="293"/>
    </location>
</feature>
<reference evidence="3" key="1">
    <citation type="journal article" date="2020" name="Stud. Mycol.">
        <title>101 Dothideomycetes genomes: a test case for predicting lifestyles and emergence of pathogens.</title>
        <authorList>
            <person name="Haridas S."/>
            <person name="Albert R."/>
            <person name="Binder M."/>
            <person name="Bloem J."/>
            <person name="Labutti K."/>
            <person name="Salamov A."/>
            <person name="Andreopoulos B."/>
            <person name="Baker S."/>
            <person name="Barry K."/>
            <person name="Bills G."/>
            <person name="Bluhm B."/>
            <person name="Cannon C."/>
            <person name="Castanera R."/>
            <person name="Culley D."/>
            <person name="Daum C."/>
            <person name="Ezra D."/>
            <person name="Gonzalez J."/>
            <person name="Henrissat B."/>
            <person name="Kuo A."/>
            <person name="Liang C."/>
            <person name="Lipzen A."/>
            <person name="Lutzoni F."/>
            <person name="Magnuson J."/>
            <person name="Mondo S."/>
            <person name="Nolan M."/>
            <person name="Ohm R."/>
            <person name="Pangilinan J."/>
            <person name="Park H.-J."/>
            <person name="Ramirez L."/>
            <person name="Alfaro M."/>
            <person name="Sun H."/>
            <person name="Tritt A."/>
            <person name="Yoshinaga Y."/>
            <person name="Zwiers L.-H."/>
            <person name="Turgeon B."/>
            <person name="Goodwin S."/>
            <person name="Spatafora J."/>
            <person name="Crous P."/>
            <person name="Grigoriev I."/>
        </authorList>
    </citation>
    <scope>NUCLEOTIDE SEQUENCE</scope>
    <source>
        <strain evidence="3">CBS 260.36</strain>
    </source>
</reference>
<gene>
    <name evidence="3" type="ORF">K461DRAFT_267460</name>
</gene>
<dbReference type="Proteomes" id="UP000799439">
    <property type="component" value="Unassembled WGS sequence"/>
</dbReference>
<sequence length="341" mass="37445">MTSWLGRQRKPELVALGERAGLDELGGLRKEELVSVLDEYLQKNASTLSGNDAFSDYYGRKSPAKRVSGASIAVASDGEVKPRRKRAPKVKEETDADEGPSSPPPPAAITPAPARLRAPASHTPGTASALVKTFPPSPAVVADAIDVQTRRFSASINHSPVLAHAQAVFNDTREVLSSVVCIESVVLLLEGSYLQRQIFPWRRAFDIPPIQALGTDNYPVRLPDFFILLTDVWWSTTLLWLTASFFIPLSASWLFNLTMRPVVRNGVTIQKPRWRCDPLTFNVTKALLAWLVYSQNTRFFGLFSDTTTLAVMRSMPGGYPGVLIGSFIGTLASLYDAAQRK</sequence>
<proteinExistence type="predicted"/>
<keyword evidence="4" id="KW-1185">Reference proteome</keyword>
<keyword evidence="2" id="KW-0812">Transmembrane</keyword>
<feature type="transmembrane region" description="Helical" evidence="2">
    <location>
        <begin position="318"/>
        <end position="338"/>
    </location>
</feature>
<keyword evidence="2" id="KW-0472">Membrane</keyword>
<evidence type="ECO:0000313" key="3">
    <source>
        <dbReference type="EMBL" id="KAF2154451.1"/>
    </source>
</evidence>
<feature type="transmembrane region" description="Helical" evidence="2">
    <location>
        <begin position="232"/>
        <end position="255"/>
    </location>
</feature>
<feature type="compositionally biased region" description="Low complexity" evidence="1">
    <location>
        <begin position="109"/>
        <end position="121"/>
    </location>
</feature>
<accession>A0A9P4MP83</accession>
<protein>
    <submittedName>
        <fullName evidence="3">Uncharacterized protein</fullName>
    </submittedName>
</protein>
<organism evidence="3 4">
    <name type="scientific">Myriangium duriaei CBS 260.36</name>
    <dbReference type="NCBI Taxonomy" id="1168546"/>
    <lineage>
        <taxon>Eukaryota</taxon>
        <taxon>Fungi</taxon>
        <taxon>Dikarya</taxon>
        <taxon>Ascomycota</taxon>
        <taxon>Pezizomycotina</taxon>
        <taxon>Dothideomycetes</taxon>
        <taxon>Dothideomycetidae</taxon>
        <taxon>Myriangiales</taxon>
        <taxon>Myriangiaceae</taxon>
        <taxon>Myriangium</taxon>
    </lineage>
</organism>
<feature type="region of interest" description="Disordered" evidence="1">
    <location>
        <begin position="49"/>
        <end position="128"/>
    </location>
</feature>
<evidence type="ECO:0000256" key="1">
    <source>
        <dbReference type="SAM" id="MobiDB-lite"/>
    </source>
</evidence>